<accession>S9QTF6</accession>
<evidence type="ECO:0000313" key="3">
    <source>
        <dbReference type="Proteomes" id="UP000015346"/>
    </source>
</evidence>
<reference evidence="2 3" key="1">
    <citation type="journal article" date="2013" name="Stand. Genomic Sci.">
        <title>Genome sequence of the reddish-pigmented Rubellimicrobium thermophilum type strain (DSM 16684(T)), a member of the Roseobacter clade.</title>
        <authorList>
            <person name="Fiebig A."/>
            <person name="Riedel T."/>
            <person name="Gronow S."/>
            <person name="Petersen J."/>
            <person name="Klenk H.P."/>
            <person name="Goker M."/>
        </authorList>
    </citation>
    <scope>NUCLEOTIDE SEQUENCE [LARGE SCALE GENOMIC DNA]</scope>
    <source>
        <strain evidence="2 3">DSM 16684</strain>
    </source>
</reference>
<dbReference type="AlphaFoldDB" id="S9QTF6"/>
<dbReference type="STRING" id="1123069.ruthe_01960"/>
<evidence type="ECO:0000256" key="1">
    <source>
        <dbReference type="SAM" id="MobiDB-lite"/>
    </source>
</evidence>
<feature type="region of interest" description="Disordered" evidence="1">
    <location>
        <begin position="1"/>
        <end position="32"/>
    </location>
</feature>
<dbReference type="EMBL" id="AOLV01000020">
    <property type="protein sequence ID" value="EPX84601.1"/>
    <property type="molecule type" value="Genomic_DNA"/>
</dbReference>
<dbReference type="AntiFam" id="ANF00088">
    <property type="entry name" value="Shadow ORF (opposite Fdh)"/>
</dbReference>
<gene>
    <name evidence="2" type="ORF">ruthe_01960</name>
</gene>
<dbReference type="Proteomes" id="UP000015346">
    <property type="component" value="Unassembled WGS sequence"/>
</dbReference>
<organism evidence="2 3">
    <name type="scientific">Rubellimicrobium thermophilum DSM 16684</name>
    <dbReference type="NCBI Taxonomy" id="1123069"/>
    <lineage>
        <taxon>Bacteria</taxon>
        <taxon>Pseudomonadati</taxon>
        <taxon>Pseudomonadota</taxon>
        <taxon>Alphaproteobacteria</taxon>
        <taxon>Rhodobacterales</taxon>
        <taxon>Roseobacteraceae</taxon>
        <taxon>Rubellimicrobium</taxon>
    </lineage>
</organism>
<sequence length="85" mass="8827">MTWSPGFTDFTPGPTSTTTPPLMAEDRGEQPFGIRARQGEFVGMADAGGADLHHHLAFAGALELYLHDLERAGGLQGHGGAGAHG</sequence>
<name>S9QTF6_9RHOB</name>
<proteinExistence type="predicted"/>
<dbReference type="HOGENOM" id="CLU_2510650_0_0_5"/>
<evidence type="ECO:0000313" key="2">
    <source>
        <dbReference type="EMBL" id="EPX84601.1"/>
    </source>
</evidence>
<protein>
    <submittedName>
        <fullName evidence="2">Uncharacterized protein</fullName>
    </submittedName>
</protein>
<feature type="compositionally biased region" description="Low complexity" evidence="1">
    <location>
        <begin position="1"/>
        <end position="21"/>
    </location>
</feature>
<keyword evidence="3" id="KW-1185">Reference proteome</keyword>
<comment type="caution">
    <text evidence="2">The sequence shown here is derived from an EMBL/GenBank/DDBJ whole genome shotgun (WGS) entry which is preliminary data.</text>
</comment>